<dbReference type="EMBL" id="GIBP01001434">
    <property type="protein sequence ID" value="NDV30403.1"/>
    <property type="molecule type" value="Transcribed_RNA"/>
</dbReference>
<dbReference type="GO" id="GO:0045111">
    <property type="term" value="C:intermediate filament cytoskeleton"/>
    <property type="evidence" value="ECO:0007669"/>
    <property type="project" value="TreeGrafter"/>
</dbReference>
<protein>
    <recommendedName>
        <fullName evidence="3">UVR domain-containing protein</fullName>
    </recommendedName>
</protein>
<evidence type="ECO:0000256" key="1">
    <source>
        <dbReference type="SAM" id="Coils"/>
    </source>
</evidence>
<reference evidence="2" key="1">
    <citation type="journal article" date="2020" name="J. Eukaryot. Microbiol.">
        <title>De novo Sequencing, Assembly and Annotation of the Transcriptome for the Free-Living Testate Amoeba Arcella intermedia.</title>
        <authorList>
            <person name="Ribeiro G.M."/>
            <person name="Porfirio-Sousa A.L."/>
            <person name="Maurer-Alcala X.X."/>
            <person name="Katz L.A."/>
            <person name="Lahr D.J.G."/>
        </authorList>
    </citation>
    <scope>NUCLEOTIDE SEQUENCE</scope>
</reference>
<accession>A0A6B2L078</accession>
<evidence type="ECO:0000313" key="2">
    <source>
        <dbReference type="EMBL" id="NDV30403.1"/>
    </source>
</evidence>
<dbReference type="PANTHER" id="PTHR14332">
    <property type="entry name" value="DISRUPTED IN SCHIZOPHRENIA 1 PROTEIN"/>
    <property type="match status" value="1"/>
</dbReference>
<dbReference type="GO" id="GO:0005874">
    <property type="term" value="C:microtubule"/>
    <property type="evidence" value="ECO:0007669"/>
    <property type="project" value="TreeGrafter"/>
</dbReference>
<dbReference type="InterPro" id="IPR026081">
    <property type="entry name" value="DISC1"/>
</dbReference>
<evidence type="ECO:0008006" key="3">
    <source>
        <dbReference type="Google" id="ProtNLM"/>
    </source>
</evidence>
<name>A0A6B2L078_9EUKA</name>
<dbReference type="GO" id="GO:0005815">
    <property type="term" value="C:microtubule organizing center"/>
    <property type="evidence" value="ECO:0007669"/>
    <property type="project" value="TreeGrafter"/>
</dbReference>
<dbReference type="AlphaFoldDB" id="A0A6B2L078"/>
<dbReference type="PANTHER" id="PTHR14332:SF3">
    <property type="entry name" value="DISRUPTED IN SCHIZOPHRENIA 1 PROTEIN"/>
    <property type="match status" value="1"/>
</dbReference>
<feature type="coiled-coil region" evidence="1">
    <location>
        <begin position="55"/>
        <end position="274"/>
    </location>
</feature>
<proteinExistence type="predicted"/>
<feature type="coiled-coil region" evidence="1">
    <location>
        <begin position="546"/>
        <end position="592"/>
    </location>
</feature>
<keyword evidence="1" id="KW-0175">Coiled coil</keyword>
<feature type="coiled-coil region" evidence="1">
    <location>
        <begin position="450"/>
        <end position="486"/>
    </location>
</feature>
<sequence>MGKWDDRIKEIDNSQMELNKRKNECYLRLIEILNNQKQIEATQIQLSECDKFAEAEQLDEKLQSLQDEIRSIYQEIGKISKNWIVLEDEKCAVYGKLTTLRKEGIKKLKNLEEEQEEVVEEITRKIKQEREEMEFNIGSKIQRIDRDLEHIKVDLSNLTDKQQKIMVMVKERTASQCTEKEIYSEKLGKLKEEIASLLARLDMLRREESHCQEKLDSIDTEINTASQRYQSELKAIEQDRQKTLQEQSQLNLKKTDIQREKAKYDRALQSLQTTGNNEKQVLVSISKSIGGSREMIETFDSLLIASQRAKIKAEHLFEQEIEETTELKLLRVKQLDYTEQIRNYSASILKLHSEINNFEQAIKLNQETSLPNLEAEKKLTVSNRDFKGAQIIHKQIVTLKEQVEEMSTKKKQSEMVLSTTVENRKKCQTAYEDIKKHIEIKEKEQDMKNLALITERIRELENGKQAAKSKAEINKIESELEITINKSKYIQFKHNLEKNPYANPNNATEVTVAVPTEIPTAEKFEPVQTEIPNTENLTPEQIETKISALKEDIIQLESQIEVAISQDDFVKADELQQQINDKTKVIAALQSK</sequence>
<organism evidence="2">
    <name type="scientific">Arcella intermedia</name>
    <dbReference type="NCBI Taxonomy" id="1963864"/>
    <lineage>
        <taxon>Eukaryota</taxon>
        <taxon>Amoebozoa</taxon>
        <taxon>Tubulinea</taxon>
        <taxon>Elardia</taxon>
        <taxon>Arcellinida</taxon>
        <taxon>Sphaerothecina</taxon>
        <taxon>Arcellidae</taxon>
        <taxon>Arcella</taxon>
    </lineage>
</organism>